<accession>A0A398BIZ2</accession>
<proteinExistence type="predicted"/>
<dbReference type="Proteomes" id="UP000266649">
    <property type="component" value="Unassembled WGS sequence"/>
</dbReference>
<organism evidence="1 2">
    <name type="scientific">Gemmobacter lutimaris</name>
    <dbReference type="NCBI Taxonomy" id="2306023"/>
    <lineage>
        <taxon>Bacteria</taxon>
        <taxon>Pseudomonadati</taxon>
        <taxon>Pseudomonadota</taxon>
        <taxon>Alphaproteobacteria</taxon>
        <taxon>Rhodobacterales</taxon>
        <taxon>Paracoccaceae</taxon>
        <taxon>Gemmobacter</taxon>
    </lineage>
</organism>
<evidence type="ECO:0000313" key="2">
    <source>
        <dbReference type="Proteomes" id="UP000266649"/>
    </source>
</evidence>
<keyword evidence="2" id="KW-1185">Reference proteome</keyword>
<dbReference type="RefSeq" id="WP_119136898.1">
    <property type="nucleotide sequence ID" value="NZ_QXXQ01000040.1"/>
</dbReference>
<dbReference type="InterPro" id="IPR031009">
    <property type="entry name" value="Tcm_partner"/>
</dbReference>
<sequence length="311" mass="35734">MGRSSWDSKNALGELFSQDEISSRERPSAFLLTTGRSLATTPRPPEQTNSKSKLVAEYIASYQRITHGGLFIDGFAGPQSKEHLDAWTARRVLEIQPPRIRRFWLCELDPAGLIQLRRLKDAHHLRPSSRKISVMPGNFNRTVDTILLTGRIRPKTPTFAFLDQRTMECEWATVRKLATFRSRRKIEIMYFLGTGWLHRAMASRRDPKRIAECDRWWGGPTWRGLLGLRHDELVQRVVDRFQDELGYGYVKAYPIHLRESGKKVAFHLIHASDHEQAPVLMTRAYLKICGDIQNTPSDSQGDWVQAFGNAH</sequence>
<dbReference type="EMBL" id="QXXQ01000040">
    <property type="protein sequence ID" value="RID89624.1"/>
    <property type="molecule type" value="Genomic_DNA"/>
</dbReference>
<reference evidence="1 2" key="1">
    <citation type="submission" date="2018-09" db="EMBL/GenBank/DDBJ databases">
        <title>Gemmobacter lutimaris sp. nov., a marine bacterium isolated from tidal flat.</title>
        <authorList>
            <person name="Lee D.W."/>
            <person name="Yoo Y."/>
            <person name="Kim J.-J."/>
            <person name="Kim B.S."/>
        </authorList>
    </citation>
    <scope>NUCLEOTIDE SEQUENCE [LARGE SCALE GENOMIC DNA]</scope>
    <source>
        <strain evidence="1 2">YJ-T1-11</strain>
    </source>
</reference>
<dbReference type="AlphaFoldDB" id="A0A398BIZ2"/>
<evidence type="ECO:0000313" key="1">
    <source>
        <dbReference type="EMBL" id="RID89624.1"/>
    </source>
</evidence>
<name>A0A398BIZ2_9RHOB</name>
<comment type="caution">
    <text evidence="1">The sequence shown here is derived from an EMBL/GenBank/DDBJ whole genome shotgun (WGS) entry which is preliminary data.</text>
</comment>
<gene>
    <name evidence="1" type="primary">tcmP</name>
    <name evidence="1" type="ORF">D2N39_22270</name>
</gene>
<dbReference type="NCBIfam" id="TIGR04474">
    <property type="entry name" value="tcm_partner"/>
    <property type="match status" value="1"/>
</dbReference>
<protein>
    <submittedName>
        <fullName evidence="1">Three-Cys-motif partner protein TcmP</fullName>
    </submittedName>
</protein>